<dbReference type="AlphaFoldDB" id="W0ADH3"/>
<gene>
    <name evidence="2" type="ORF">NX02_14460</name>
</gene>
<evidence type="ECO:0000256" key="1">
    <source>
        <dbReference type="SAM" id="MobiDB-lite"/>
    </source>
</evidence>
<dbReference type="STRING" id="1123269.NX02_14460"/>
<reference evidence="2 3" key="1">
    <citation type="submission" date="2013-07" db="EMBL/GenBank/DDBJ databases">
        <title>Completed genome of Sphingomonas sanxanigenens NX02.</title>
        <authorList>
            <person name="Ma T."/>
            <person name="Huang H."/>
            <person name="Wu M."/>
            <person name="Li X."/>
            <person name="Li G."/>
        </authorList>
    </citation>
    <scope>NUCLEOTIDE SEQUENCE [LARGE SCALE GENOMIC DNA]</scope>
    <source>
        <strain evidence="2 3">NX02</strain>
    </source>
</reference>
<dbReference type="RefSeq" id="WP_025292782.1">
    <property type="nucleotide sequence ID" value="NZ_CP006644.1"/>
</dbReference>
<feature type="region of interest" description="Disordered" evidence="1">
    <location>
        <begin position="37"/>
        <end position="68"/>
    </location>
</feature>
<name>W0ADH3_9SPHN</name>
<sequence>MGEVVNLRLTRKAKARATAETVAAANRAKFGRTLAERRAEADEQARREALLEGARREGREEDADHTRG</sequence>
<dbReference type="EMBL" id="CP006644">
    <property type="protein sequence ID" value="AHE54577.1"/>
    <property type="molecule type" value="Genomic_DNA"/>
</dbReference>
<dbReference type="eggNOG" id="ENOG50339KS">
    <property type="taxonomic scope" value="Bacteria"/>
</dbReference>
<keyword evidence="3" id="KW-1185">Reference proteome</keyword>
<organism evidence="2 3">
    <name type="scientific">Sphingomonas sanxanigenens DSM 19645 = NX02</name>
    <dbReference type="NCBI Taxonomy" id="1123269"/>
    <lineage>
        <taxon>Bacteria</taxon>
        <taxon>Pseudomonadati</taxon>
        <taxon>Pseudomonadota</taxon>
        <taxon>Alphaproteobacteria</taxon>
        <taxon>Sphingomonadales</taxon>
        <taxon>Sphingomonadaceae</taxon>
        <taxon>Sphingomonas</taxon>
    </lineage>
</organism>
<proteinExistence type="predicted"/>
<dbReference type="PATRIC" id="fig|1123269.5.peg.2820"/>
<dbReference type="InterPro" id="IPR025227">
    <property type="entry name" value="DUF4169"/>
</dbReference>
<protein>
    <submittedName>
        <fullName evidence="2">Uncharacterized protein</fullName>
    </submittedName>
</protein>
<evidence type="ECO:0000313" key="3">
    <source>
        <dbReference type="Proteomes" id="UP000018851"/>
    </source>
</evidence>
<dbReference type="Pfam" id="PF13770">
    <property type="entry name" value="DUF4169"/>
    <property type="match status" value="1"/>
</dbReference>
<dbReference type="Proteomes" id="UP000018851">
    <property type="component" value="Chromosome"/>
</dbReference>
<dbReference type="KEGG" id="ssan:NX02_14460"/>
<dbReference type="HOGENOM" id="CLU_187649_1_0_5"/>
<evidence type="ECO:0000313" key="2">
    <source>
        <dbReference type="EMBL" id="AHE54577.1"/>
    </source>
</evidence>
<accession>W0ADH3</accession>